<keyword evidence="11" id="KW-1185">Reference proteome</keyword>
<evidence type="ECO:0000256" key="6">
    <source>
        <dbReference type="ARBA" id="ARBA00023136"/>
    </source>
</evidence>
<dbReference type="InterPro" id="IPR011701">
    <property type="entry name" value="MFS"/>
</dbReference>
<keyword evidence="5 8" id="KW-1133">Transmembrane helix</keyword>
<name>A0A229YKD4_9EURO</name>
<evidence type="ECO:0000313" key="10">
    <source>
        <dbReference type="EMBL" id="RLM01271.1"/>
    </source>
</evidence>
<feature type="region of interest" description="Disordered" evidence="7">
    <location>
        <begin position="23"/>
        <end position="64"/>
    </location>
</feature>
<feature type="transmembrane region" description="Helical" evidence="8">
    <location>
        <begin position="537"/>
        <end position="555"/>
    </location>
</feature>
<dbReference type="GO" id="GO:0022857">
    <property type="term" value="F:transmembrane transporter activity"/>
    <property type="evidence" value="ECO:0007669"/>
    <property type="project" value="InterPro"/>
</dbReference>
<feature type="transmembrane region" description="Helical" evidence="8">
    <location>
        <begin position="441"/>
        <end position="460"/>
    </location>
</feature>
<feature type="transmembrane region" description="Helical" evidence="8">
    <location>
        <begin position="472"/>
        <end position="489"/>
    </location>
</feature>
<dbReference type="CDD" id="cd17316">
    <property type="entry name" value="MFS_SV2_like"/>
    <property type="match status" value="1"/>
</dbReference>
<evidence type="ECO:0000256" key="7">
    <source>
        <dbReference type="SAM" id="MobiDB-lite"/>
    </source>
</evidence>
<evidence type="ECO:0000256" key="2">
    <source>
        <dbReference type="ARBA" id="ARBA00008335"/>
    </source>
</evidence>
<dbReference type="GO" id="GO:0016020">
    <property type="term" value="C:membrane"/>
    <property type="evidence" value="ECO:0007669"/>
    <property type="project" value="UniProtKB-SubCell"/>
</dbReference>
<feature type="transmembrane region" description="Helical" evidence="8">
    <location>
        <begin position="294"/>
        <end position="317"/>
    </location>
</feature>
<comment type="similarity">
    <text evidence="2">Belongs to the major facilitator superfamily.</text>
</comment>
<dbReference type="PANTHER" id="PTHR23511:SF5">
    <property type="entry name" value="MAJOR FACILITATOR-TYPE TRANSPORTER HXNZ-RELATED"/>
    <property type="match status" value="1"/>
</dbReference>
<evidence type="ECO:0000256" key="3">
    <source>
        <dbReference type="ARBA" id="ARBA00022448"/>
    </source>
</evidence>
<keyword evidence="6 8" id="KW-0472">Membrane</keyword>
<feature type="transmembrane region" description="Helical" evidence="8">
    <location>
        <begin position="239"/>
        <end position="262"/>
    </location>
</feature>
<comment type="caution">
    <text evidence="10">The sequence shown here is derived from an EMBL/GenBank/DDBJ whole genome shotgun (WGS) entry which is preliminary data.</text>
</comment>
<keyword evidence="3" id="KW-0813">Transport</keyword>
<evidence type="ECO:0000256" key="5">
    <source>
        <dbReference type="ARBA" id="ARBA00022989"/>
    </source>
</evidence>
<protein>
    <recommendedName>
        <fullName evidence="9">Major facilitator superfamily (MFS) profile domain-containing protein</fullName>
    </recommendedName>
</protein>
<dbReference type="FunFam" id="1.20.1250.20:FF:000171">
    <property type="entry name" value="MFS general substrate transporter"/>
    <property type="match status" value="1"/>
</dbReference>
<dbReference type="Pfam" id="PF07690">
    <property type="entry name" value="MFS_1"/>
    <property type="match status" value="1"/>
</dbReference>
<dbReference type="OrthoDB" id="4139357at2759"/>
<evidence type="ECO:0000256" key="1">
    <source>
        <dbReference type="ARBA" id="ARBA00004141"/>
    </source>
</evidence>
<dbReference type="InterPro" id="IPR020846">
    <property type="entry name" value="MFS_dom"/>
</dbReference>
<keyword evidence="4 8" id="KW-0812">Transmembrane</keyword>
<dbReference type="Gene3D" id="1.20.1250.20">
    <property type="entry name" value="MFS general substrate transporter like domains"/>
    <property type="match status" value="1"/>
</dbReference>
<gene>
    <name evidence="10" type="ORF">CFD26_102795</name>
</gene>
<dbReference type="SUPFAM" id="SSF103473">
    <property type="entry name" value="MFS general substrate transporter"/>
    <property type="match status" value="1"/>
</dbReference>
<feature type="compositionally biased region" description="Polar residues" evidence="7">
    <location>
        <begin position="41"/>
        <end position="62"/>
    </location>
</feature>
<organism evidence="10 11">
    <name type="scientific">Aspergillus turcosus</name>
    <dbReference type="NCBI Taxonomy" id="1245748"/>
    <lineage>
        <taxon>Eukaryota</taxon>
        <taxon>Fungi</taxon>
        <taxon>Dikarya</taxon>
        <taxon>Ascomycota</taxon>
        <taxon>Pezizomycotina</taxon>
        <taxon>Eurotiomycetes</taxon>
        <taxon>Eurotiomycetidae</taxon>
        <taxon>Eurotiales</taxon>
        <taxon>Aspergillaceae</taxon>
        <taxon>Aspergillus</taxon>
        <taxon>Aspergillus subgen. Fumigati</taxon>
    </lineage>
</organism>
<proteinExistence type="inferred from homology"/>
<feature type="transmembrane region" description="Helical" evidence="8">
    <location>
        <begin position="396"/>
        <end position="421"/>
    </location>
</feature>
<evidence type="ECO:0000313" key="11">
    <source>
        <dbReference type="Proteomes" id="UP000215289"/>
    </source>
</evidence>
<reference evidence="10 11" key="1">
    <citation type="submission" date="2018-08" db="EMBL/GenBank/DDBJ databases">
        <title>Draft genome sequences of two Aspergillus turcosus clinical strains isolated from bronchoalveolar lavage fluid: one azole-susceptible and the other azole-resistant.</title>
        <authorList>
            <person name="Parent-Michaud M."/>
            <person name="Dufresne P.J."/>
            <person name="Fournier E."/>
            <person name="Martineau C."/>
            <person name="Moreira S."/>
            <person name="Perkins V."/>
            <person name="De Repentigny L."/>
            <person name="Dufresne S.F."/>
        </authorList>
    </citation>
    <scope>NUCLEOTIDE SEQUENCE [LARGE SCALE GENOMIC DNA]</scope>
    <source>
        <strain evidence="10">HMR AF 1038</strain>
    </source>
</reference>
<feature type="transmembrane region" description="Helical" evidence="8">
    <location>
        <begin position="203"/>
        <end position="227"/>
    </location>
</feature>
<feature type="transmembrane region" description="Helical" evidence="8">
    <location>
        <begin position="561"/>
        <end position="580"/>
    </location>
</feature>
<feature type="domain" description="Major facilitator superfamily (MFS) profile" evidence="9">
    <location>
        <begin position="116"/>
        <end position="583"/>
    </location>
</feature>
<feature type="compositionally biased region" description="Basic and acidic residues" evidence="7">
    <location>
        <begin position="29"/>
        <end position="40"/>
    </location>
</feature>
<dbReference type="InterPro" id="IPR036259">
    <property type="entry name" value="MFS_trans_sf"/>
</dbReference>
<dbReference type="PROSITE" id="PS50850">
    <property type="entry name" value="MFS"/>
    <property type="match status" value="1"/>
</dbReference>
<dbReference type="EMBL" id="NIDN02000006">
    <property type="protein sequence ID" value="RLM01271.1"/>
    <property type="molecule type" value="Genomic_DNA"/>
</dbReference>
<accession>A0A229YKD4</accession>
<feature type="transmembrane region" description="Helical" evidence="8">
    <location>
        <begin position="495"/>
        <end position="517"/>
    </location>
</feature>
<dbReference type="STRING" id="1245748.A0A229YKD4"/>
<dbReference type="AlphaFoldDB" id="A0A229YKD4"/>
<evidence type="ECO:0000256" key="4">
    <source>
        <dbReference type="ARBA" id="ARBA00022692"/>
    </source>
</evidence>
<dbReference type="PANTHER" id="PTHR23511">
    <property type="entry name" value="SYNAPTIC VESICLE GLYCOPROTEIN 2"/>
    <property type="match status" value="1"/>
</dbReference>
<evidence type="ECO:0000259" key="9">
    <source>
        <dbReference type="PROSITE" id="PS50850"/>
    </source>
</evidence>
<feature type="transmembrane region" description="Helical" evidence="8">
    <location>
        <begin position="151"/>
        <end position="174"/>
    </location>
</feature>
<dbReference type="Proteomes" id="UP000215289">
    <property type="component" value="Unassembled WGS sequence"/>
</dbReference>
<comment type="subcellular location">
    <subcellularLocation>
        <location evidence="1">Membrane</location>
        <topology evidence="1">Multi-pass membrane protein</topology>
    </subcellularLocation>
</comment>
<sequence>MPFFNPFHKHDHTTFHGVVIPLSSAPSHARPESPAVEKKGNSNVKTDGSSLNKAPSQENGSAASIPECSHLTIEALRAEIESDVAASGYDSAYDRKSKVINRAIQDIGMGRYQWELFCLCGFGWLADNLWLQGVALTLPPVASEFGISTTQVRFTTCALFVGLCLGATIWGCLADVIGRRPAFNLTLFICGAFGLATAGSPTWIGVCALFACLGLGVGGNLPVDGALFLEFLPFASGNLLTMLSVWWPVGQVIASLIAWGFIPTYSCADNLPSCHKVGSGVACCGKGNNMGWRYFVLTMGALTMVMFICRFFLFHLYESPKFLLARGRQDEAVAAVHGIAYKNKAKTWLTVDVLNEIGGYPEENQPQALSNREIIQRYLSKFSLDRVRPLFATKKLGITTVLLWFCWTTIGMGYPLFNAFLPQYLKNAGGSTAPTSTYITYRNYAITSIVGVPGSIIACYTVDIKYIGRKGTITFATLLTAILLFCFTTSTDSNIQLVCTCLEAFFQNIMYGVLYAYTPEVFPAPSRGTGTGIASCFNRIAGLCAPIVAVYGGAANPDAPIYAAGGLILAAFVAMCCLPIETMGKQTL</sequence>
<evidence type="ECO:0000256" key="8">
    <source>
        <dbReference type="SAM" id="Phobius"/>
    </source>
</evidence>